<gene>
    <name evidence="10" type="ORF">QNJ86_04395</name>
</gene>
<evidence type="ECO:0000313" key="10">
    <source>
        <dbReference type="EMBL" id="MDJ1650028.1"/>
    </source>
</evidence>
<feature type="transmembrane region" description="Helical" evidence="7">
    <location>
        <begin position="143"/>
        <end position="161"/>
    </location>
</feature>
<dbReference type="InterPro" id="IPR036640">
    <property type="entry name" value="ABC1_TM_sf"/>
</dbReference>
<reference evidence="10 11" key="1">
    <citation type="submission" date="2023-05" db="EMBL/GenBank/DDBJ databases">
        <title>Gordonibacter KGMB12511T sp. nov., isolated from faeces of healthy Korean.</title>
        <authorList>
            <person name="Kim H.S."/>
            <person name="Kim J.-S."/>
            <person name="Suh M.K."/>
            <person name="Eom M.K."/>
            <person name="Do H.E."/>
            <person name="Lee J.-S."/>
        </authorList>
    </citation>
    <scope>NUCLEOTIDE SEQUENCE [LARGE SCALE GENOMIC DNA]</scope>
    <source>
        <strain evidence="10 11">KGMB12511</strain>
    </source>
</reference>
<evidence type="ECO:0000256" key="5">
    <source>
        <dbReference type="ARBA" id="ARBA00022989"/>
    </source>
</evidence>
<accession>A0ABT7DN93</accession>
<feature type="domain" description="ABC transporter" evidence="8">
    <location>
        <begin position="339"/>
        <end position="575"/>
    </location>
</feature>
<dbReference type="InterPro" id="IPR011527">
    <property type="entry name" value="ABC1_TM_dom"/>
</dbReference>
<dbReference type="Gene3D" id="3.40.50.300">
    <property type="entry name" value="P-loop containing nucleotide triphosphate hydrolases"/>
    <property type="match status" value="1"/>
</dbReference>
<dbReference type="Pfam" id="PF00664">
    <property type="entry name" value="ABC_membrane"/>
    <property type="match status" value="1"/>
</dbReference>
<dbReference type="RefSeq" id="WP_283831377.1">
    <property type="nucleotide sequence ID" value="NZ_JASJEU010000008.1"/>
</dbReference>
<dbReference type="SUPFAM" id="SSF52540">
    <property type="entry name" value="P-loop containing nucleoside triphosphate hydrolases"/>
    <property type="match status" value="1"/>
</dbReference>
<keyword evidence="4 10" id="KW-0067">ATP-binding</keyword>
<evidence type="ECO:0000256" key="6">
    <source>
        <dbReference type="ARBA" id="ARBA00023136"/>
    </source>
</evidence>
<feature type="transmembrane region" description="Helical" evidence="7">
    <location>
        <begin position="279"/>
        <end position="296"/>
    </location>
</feature>
<proteinExistence type="predicted"/>
<dbReference type="PROSITE" id="PS50893">
    <property type="entry name" value="ABC_TRANSPORTER_2"/>
    <property type="match status" value="1"/>
</dbReference>
<dbReference type="GO" id="GO:0005524">
    <property type="term" value="F:ATP binding"/>
    <property type="evidence" value="ECO:0007669"/>
    <property type="project" value="UniProtKB-KW"/>
</dbReference>
<evidence type="ECO:0000256" key="7">
    <source>
        <dbReference type="SAM" id="Phobius"/>
    </source>
</evidence>
<evidence type="ECO:0000256" key="3">
    <source>
        <dbReference type="ARBA" id="ARBA00022741"/>
    </source>
</evidence>
<feature type="transmembrane region" description="Helical" evidence="7">
    <location>
        <begin position="167"/>
        <end position="183"/>
    </location>
</feature>
<evidence type="ECO:0000313" key="11">
    <source>
        <dbReference type="Proteomes" id="UP001232750"/>
    </source>
</evidence>
<evidence type="ECO:0000259" key="9">
    <source>
        <dbReference type="PROSITE" id="PS50929"/>
    </source>
</evidence>
<dbReference type="Proteomes" id="UP001232750">
    <property type="component" value="Unassembled WGS sequence"/>
</dbReference>
<comment type="caution">
    <text evidence="10">The sequence shown here is derived from an EMBL/GenBank/DDBJ whole genome shotgun (WGS) entry which is preliminary data.</text>
</comment>
<evidence type="ECO:0000256" key="4">
    <source>
        <dbReference type="ARBA" id="ARBA00022840"/>
    </source>
</evidence>
<dbReference type="SMART" id="SM00382">
    <property type="entry name" value="AAA"/>
    <property type="match status" value="1"/>
</dbReference>
<dbReference type="Pfam" id="PF00005">
    <property type="entry name" value="ABC_tran"/>
    <property type="match status" value="1"/>
</dbReference>
<evidence type="ECO:0000256" key="1">
    <source>
        <dbReference type="ARBA" id="ARBA00004651"/>
    </source>
</evidence>
<sequence>MIKALMRIVRWTGPYKKRLILGCVCSFFMTWATAAPVMLAAWLLACVAEDARGIQELDPSWVWWSLLALIACIGLRFILTYGKNRLQESIGYEVAPEDRIKIGNVLKRVPLGYFDEVKTGDILATATTELGILELQGMKMVDAVINGYVNLAAVVAFLFILEPMAGFAALAGTVVSCLALTAVNRVSKRLTPRAHAETEQLAGDIVEYVRGLGTAKSYGHGGAAMRPILATIRRLKEARIAIEFGFTPRNLVHLVAFKLASVGVVASAVWGYANGGIELWMLLALCAFSFTVFSGVERVNDSAHMLGDLDDIMNRIDAIENAPYIDSDGRDVPLTEHGIELRGVSFSYGRESGAKVLSGVSCDIPEKTTCAIVGPSGSGKTTIANLMMRFWDVDEGSVLVGGHDVRELTCDSLLRNFSAVFQNVYLFNDTIENNIRFGRPGATHEEVVEAARRARVDEFVRELPDGYETLVGEAGSALSGGQKQRISIARALLKDAPIVILDEATASIDPENESLIQGALSELTRGKTVVVIAHRLATIEHADQILVVEGGRIVQRGTHEELLGQEGTYRRFVEIRSRAEGWRIGGAPAGDLREEPTDAS</sequence>
<keyword evidence="11" id="KW-1185">Reference proteome</keyword>
<dbReference type="PROSITE" id="PS00211">
    <property type="entry name" value="ABC_TRANSPORTER_1"/>
    <property type="match status" value="1"/>
</dbReference>
<dbReference type="Gene3D" id="1.20.1560.10">
    <property type="entry name" value="ABC transporter type 1, transmembrane domain"/>
    <property type="match status" value="1"/>
</dbReference>
<evidence type="ECO:0000259" key="8">
    <source>
        <dbReference type="PROSITE" id="PS50893"/>
    </source>
</evidence>
<dbReference type="SUPFAM" id="SSF90123">
    <property type="entry name" value="ABC transporter transmembrane region"/>
    <property type="match status" value="1"/>
</dbReference>
<feature type="transmembrane region" description="Helical" evidence="7">
    <location>
        <begin position="251"/>
        <end position="273"/>
    </location>
</feature>
<keyword evidence="5 7" id="KW-1133">Transmembrane helix</keyword>
<dbReference type="InterPro" id="IPR027417">
    <property type="entry name" value="P-loop_NTPase"/>
</dbReference>
<dbReference type="EMBL" id="JASJEU010000008">
    <property type="protein sequence ID" value="MDJ1650028.1"/>
    <property type="molecule type" value="Genomic_DNA"/>
</dbReference>
<organism evidence="10 11">
    <name type="scientific">Gordonibacter faecis</name>
    <dbReference type="NCBI Taxonomy" id="3047475"/>
    <lineage>
        <taxon>Bacteria</taxon>
        <taxon>Bacillati</taxon>
        <taxon>Actinomycetota</taxon>
        <taxon>Coriobacteriia</taxon>
        <taxon>Eggerthellales</taxon>
        <taxon>Eggerthellaceae</taxon>
        <taxon>Gordonibacter</taxon>
    </lineage>
</organism>
<name>A0ABT7DN93_9ACTN</name>
<dbReference type="InterPro" id="IPR017871">
    <property type="entry name" value="ABC_transporter-like_CS"/>
</dbReference>
<dbReference type="InterPro" id="IPR039421">
    <property type="entry name" value="Type_1_exporter"/>
</dbReference>
<keyword evidence="6 7" id="KW-0472">Membrane</keyword>
<keyword evidence="2 7" id="KW-0812">Transmembrane</keyword>
<dbReference type="PROSITE" id="PS50929">
    <property type="entry name" value="ABC_TM1F"/>
    <property type="match status" value="1"/>
</dbReference>
<dbReference type="InterPro" id="IPR003593">
    <property type="entry name" value="AAA+_ATPase"/>
</dbReference>
<feature type="transmembrane region" description="Helical" evidence="7">
    <location>
        <begin position="61"/>
        <end position="79"/>
    </location>
</feature>
<evidence type="ECO:0000256" key="2">
    <source>
        <dbReference type="ARBA" id="ARBA00022692"/>
    </source>
</evidence>
<dbReference type="PANTHER" id="PTHR24221:SF397">
    <property type="entry name" value="ABC TRANSPORTER, ATP-BINDING TRANSMEMBRANE PROTEIN"/>
    <property type="match status" value="1"/>
</dbReference>
<keyword evidence="3" id="KW-0547">Nucleotide-binding</keyword>
<comment type="subcellular location">
    <subcellularLocation>
        <location evidence="1">Cell membrane</location>
        <topology evidence="1">Multi-pass membrane protein</topology>
    </subcellularLocation>
</comment>
<protein>
    <submittedName>
        <fullName evidence="10">ABC transporter ATP-binding protein</fullName>
    </submittedName>
</protein>
<dbReference type="PANTHER" id="PTHR24221">
    <property type="entry name" value="ATP-BINDING CASSETTE SUB-FAMILY B"/>
    <property type="match status" value="1"/>
</dbReference>
<dbReference type="InterPro" id="IPR003439">
    <property type="entry name" value="ABC_transporter-like_ATP-bd"/>
</dbReference>
<feature type="domain" description="ABC transmembrane type-1" evidence="9">
    <location>
        <begin position="20"/>
        <end position="308"/>
    </location>
</feature>